<proteinExistence type="predicted"/>
<dbReference type="EMBL" id="JARKIE010000329">
    <property type="protein sequence ID" value="KAJ7653832.1"/>
    <property type="molecule type" value="Genomic_DNA"/>
</dbReference>
<gene>
    <name evidence="2" type="ORF">B0H17DRAFT_1214541</name>
</gene>
<name>A0AAD7CMV1_MYCRO</name>
<dbReference type="InterPro" id="IPR052055">
    <property type="entry name" value="Hepadnavirus_pol/RT"/>
</dbReference>
<organism evidence="2 3">
    <name type="scientific">Mycena rosella</name>
    <name type="common">Pink bonnet</name>
    <name type="synonym">Agaricus rosellus</name>
    <dbReference type="NCBI Taxonomy" id="1033263"/>
    <lineage>
        <taxon>Eukaryota</taxon>
        <taxon>Fungi</taxon>
        <taxon>Dikarya</taxon>
        <taxon>Basidiomycota</taxon>
        <taxon>Agaricomycotina</taxon>
        <taxon>Agaricomycetes</taxon>
        <taxon>Agaricomycetidae</taxon>
        <taxon>Agaricales</taxon>
        <taxon>Marasmiineae</taxon>
        <taxon>Mycenaceae</taxon>
        <taxon>Mycena</taxon>
    </lineage>
</organism>
<dbReference type="InterPro" id="IPR043502">
    <property type="entry name" value="DNA/RNA_pol_sf"/>
</dbReference>
<dbReference type="PANTHER" id="PTHR33050">
    <property type="entry name" value="REVERSE TRANSCRIPTASE DOMAIN-CONTAINING PROTEIN"/>
    <property type="match status" value="1"/>
</dbReference>
<keyword evidence="3" id="KW-1185">Reference proteome</keyword>
<accession>A0AAD7CMV1</accession>
<sequence length="864" mass="97262">MAGDGDTGNNGGAGPSTTVVPAGLVGRTDIISKCSDLVQQFRDAKITKAVACTRIMQRKSAPLQLREGPAPVVQEELVTVDPVPALLLRMTMETVPALALRMERRRVDESKLPWVVRDFIVEPTLSPELKQTRLQLLEFAKDPKYVLGTILNSTSHIAFPESEWLAIIKGHAVDLNKVITNQFSVSHERQHAESIGDGVQLLFGSSTPAKTVSTHAQWITAWTKAADAIRYVFPHRRRELDEYRQYITDLFTSSGEHIHERVIRLDRKLRIEAAGRRDLALNDCAKFGHWERSFLNDNGAAYLERMPKAKDAPGRGPSTGSGSGGDRQAKSKEPCNRFNEERVITPFPSATALPQFPSDLELLEPRAKRPKYLREFVWNGLEDHYSPTAALTEFDAPLPRPPLSEYSPVAMKTIAENEHLFKIVTPINIKNFESLLTHHPNQPFVRSVVTGLREGFWPWADTQAGVYLETYDVLDCPLKTEKERGFVHEQRDTEIALGRFSASFGRDLLPGMYSMPVHAVPKPQSGKLRLVVNHKAGKFSLNSMIPRYAIVGAPLDTLKNLGDRILALRRLHGPHTELVVWKSDVSQAYRRLPMHELWQLKQVVTVDGDRHVDWCNNFGNRSAARIWTSFMGLVRWIANDRRIDSNVYIDDTFSVDLASDFTHYLPYGLDFPTPQAETLLLWDEITLPHERPKQLWGKQLTVIGFEVDPNAMTFTMAEDKRGELIAAVQEFCCIPVGGRRHPLRKFQQLAGWVNWALNVYPLLKPALSHVYEKMEGKTNSDAGIFVNRGVINDLAWFTQHVKNSTGVHLLKSLDWDPFHADIIGYCDASLKGLGVYFPIVGLGYQSKPRTWPPTTESSTSRLSA</sequence>
<comment type="caution">
    <text evidence="2">The sequence shown here is derived from an EMBL/GenBank/DDBJ whole genome shotgun (WGS) entry which is preliminary data.</text>
</comment>
<feature type="region of interest" description="Disordered" evidence="1">
    <location>
        <begin position="307"/>
        <end position="335"/>
    </location>
</feature>
<evidence type="ECO:0000313" key="3">
    <source>
        <dbReference type="Proteomes" id="UP001221757"/>
    </source>
</evidence>
<dbReference type="AlphaFoldDB" id="A0AAD7CMV1"/>
<evidence type="ECO:0008006" key="4">
    <source>
        <dbReference type="Google" id="ProtNLM"/>
    </source>
</evidence>
<dbReference type="PANTHER" id="PTHR33050:SF7">
    <property type="entry name" value="RIBONUCLEASE H"/>
    <property type="match status" value="1"/>
</dbReference>
<protein>
    <recommendedName>
        <fullName evidence="4">Reverse transcriptase domain-containing protein</fullName>
    </recommendedName>
</protein>
<reference evidence="2" key="1">
    <citation type="submission" date="2023-03" db="EMBL/GenBank/DDBJ databases">
        <title>Massive genome expansion in bonnet fungi (Mycena s.s.) driven by repeated elements and novel gene families across ecological guilds.</title>
        <authorList>
            <consortium name="Lawrence Berkeley National Laboratory"/>
            <person name="Harder C.B."/>
            <person name="Miyauchi S."/>
            <person name="Viragh M."/>
            <person name="Kuo A."/>
            <person name="Thoen E."/>
            <person name="Andreopoulos B."/>
            <person name="Lu D."/>
            <person name="Skrede I."/>
            <person name="Drula E."/>
            <person name="Henrissat B."/>
            <person name="Morin E."/>
            <person name="Kohler A."/>
            <person name="Barry K."/>
            <person name="LaButti K."/>
            <person name="Morin E."/>
            <person name="Salamov A."/>
            <person name="Lipzen A."/>
            <person name="Mereny Z."/>
            <person name="Hegedus B."/>
            <person name="Baldrian P."/>
            <person name="Stursova M."/>
            <person name="Weitz H."/>
            <person name="Taylor A."/>
            <person name="Grigoriev I.V."/>
            <person name="Nagy L.G."/>
            <person name="Martin F."/>
            <person name="Kauserud H."/>
        </authorList>
    </citation>
    <scope>NUCLEOTIDE SEQUENCE</scope>
    <source>
        <strain evidence="2">CBHHK067</strain>
    </source>
</reference>
<dbReference type="SUPFAM" id="SSF56672">
    <property type="entry name" value="DNA/RNA polymerases"/>
    <property type="match status" value="1"/>
</dbReference>
<evidence type="ECO:0000313" key="2">
    <source>
        <dbReference type="EMBL" id="KAJ7653832.1"/>
    </source>
</evidence>
<evidence type="ECO:0000256" key="1">
    <source>
        <dbReference type="SAM" id="MobiDB-lite"/>
    </source>
</evidence>
<dbReference type="Proteomes" id="UP001221757">
    <property type="component" value="Unassembled WGS sequence"/>
</dbReference>